<dbReference type="VEuPathDB" id="TriTrypDB:C4B63_14g161"/>
<comment type="caution">
    <text evidence="2">The sequence shown here is derived from an EMBL/GenBank/DDBJ whole genome shotgun (WGS) entry which is preliminary data.</text>
</comment>
<accession>A0A2V2X455</accession>
<dbReference type="VEuPathDB" id="TriTrypDB:TCDM_02918"/>
<dbReference type="VEuPathDB" id="TriTrypDB:TcYC6_0123430"/>
<dbReference type="VEuPathDB" id="TriTrypDB:Tc_MARK_2275"/>
<dbReference type="EMBL" id="PRFC01000033">
    <property type="protein sequence ID" value="PWV14799.1"/>
    <property type="molecule type" value="Genomic_DNA"/>
</dbReference>
<reference evidence="1 4" key="2">
    <citation type="journal article" date="2019" name="Genome Biol. Evol.">
        <title>Nanopore Sequencing Significantly Improves Genome Assembly of the Protozoan Parasite Trypanosoma cruzi.</title>
        <authorList>
            <person name="Diaz-Viraque F."/>
            <person name="Pita S."/>
            <person name="Greif G."/>
            <person name="de Souza R.C.M."/>
            <person name="Iraola G."/>
            <person name="Robello C."/>
        </authorList>
    </citation>
    <scope>NUCLEOTIDE SEQUENCE [LARGE SCALE GENOMIC DNA]</scope>
    <source>
        <strain evidence="1 4">Berenice</strain>
    </source>
</reference>
<dbReference type="VEuPathDB" id="TriTrypDB:C3747_33g197"/>
<gene>
    <name evidence="2" type="ORF">C3747_33g197</name>
    <name evidence="1" type="ORF">ECC02_000569</name>
</gene>
<dbReference type="VEuPathDB" id="TriTrypDB:TcCL_ESM09531"/>
<evidence type="ECO:0000313" key="4">
    <source>
        <dbReference type="Proteomes" id="UP000583944"/>
    </source>
</evidence>
<dbReference type="Proteomes" id="UP000246078">
    <property type="component" value="Unassembled WGS sequence"/>
</dbReference>
<dbReference type="EMBL" id="JABDHM010000002">
    <property type="protein sequence ID" value="KAF5226444.1"/>
    <property type="molecule type" value="Genomic_DNA"/>
</dbReference>
<sequence>MLSTLFFDEADASSALHVKATRQQHAEGEEESFEVSGGPLVTRNAMHCFNSGSIPIPSLRATLLWWLDRDAPRVHLLFTSSSPGDVSYCCRKMSVEVPATRQSIIACGLTHIREETVFAVTWVTSMPEVGLLRLQLQRSNDHHSQLLLVPDGRAVLTSRLFRVAEAFENEAETFSYANGGYNKDVGEEVGISASFSACILASLPREKALNGLLSMIILTNGISLWWVEMGEDGAFVEKEIHIPNSYNGNISGSSQGSGVASWLPSWPWDGKRVKGQWCLTVSAVQQTQYILVLHCSGLLELYDSSVESMGPIFSCALPKDAIANSRAAYQWATLLNDDIHVVTCFGGSEACRCVWLRLPGSMADGNFQGAECMSIIPPTDTSTLIGCVALSAENLALLWDFGLEGDACLCPSISIGSLLHSTQQGISGILHLITAQPEGNALENGEGGRIENCQGNNAVALLPLKGSEVYFCHSHPLDALTFVGNELVLIEKMDGKVRAHVLSDKMSLLEALIESSFAVGRPVTAFTRNSLSLLAMHLIPAVVRDEDNPHCMDTEAFEEGVELAASCVDGADNLAALLINTVQNVPVALTIGGFQLLRSAAHLQGYFPSGLVDDAAMRIALEHAATHVEVSFRRTSFCSFSRRFVQHTVSRDLLSRIAYLVCSYIGWMCSDLAYTASLELPRVRIVLEFLSAAYHAMSVAGPNVASVVPCVGENVISDVLQLLLQFKPGWGEAGEDALYAVQVAKRLWASDGELGMRACVTWCNLLGRRYPCLQHFRILRDIGAGRTTRSSHFMTMCVTVSFHLSSLPAHIAVPLLLDSELGICGGGFLHMAFADVTVEDWRALVTTNTTLVAKLYRVALLRRVIYPRDAHHASVSGLLIRELFLTELVELEQYVHLAGVGFLRVHRALVELRLETHMFLARVALDEAKIGDVFRSLEELLQCAAAQKTTAVYLEQVLSILGEVAELASASQEITDALVSLAHSNAELDGYLATKWYLYAARLSAKTASLPQAEVVRLRAARGLFRFLCKRHAYGQAGRMMTDLVNVVRCSAPRSSAVEGVLEMSALAVTAVELIAPDVYLHMQQDEREPLTLAAYGPATYPNVLDQTPSKTPLNRNHLPWLRRRHFQAFCEKRLMEVNQYVDCTDLWTENPPVEVQEAAVRRFVGVLMESRFWPEARRFAAMMGHDVGTVLQGHVLDLMTSTDHKTDEEALVEWFEMVEGCEEFSSAENQFDPLRRTVVAALSCNFEKAHPALLESLEQADRYEALQALMEVFEILHYRRSMVVTANTVANEEENEENLHSASSDYGSNDTISATQPWLPLLEALRIGTSVFTDSLYNDEDASKMSEAPMTAGLFDRMACRARELLGSSLLLERLSSKQAGSTAEKFLKSFEMIKESKLANGVVHQQQRCTWGNRGW</sequence>
<dbReference type="VEuPathDB" id="TriTrypDB:ECC02_000569"/>
<protein>
    <submittedName>
        <fullName evidence="1">Nucleoporin NUP152</fullName>
    </submittedName>
</protein>
<dbReference type="VEuPathDB" id="TriTrypDB:C4B63_14g160"/>
<evidence type="ECO:0000313" key="3">
    <source>
        <dbReference type="Proteomes" id="UP000246078"/>
    </source>
</evidence>
<dbReference type="VEuPathDB" id="TriTrypDB:TcCL_ESM09530"/>
<evidence type="ECO:0000313" key="2">
    <source>
        <dbReference type="EMBL" id="PWV14799.1"/>
    </source>
</evidence>
<name>A0A2V2X455_TRYCR</name>
<evidence type="ECO:0000313" key="1">
    <source>
        <dbReference type="EMBL" id="KAF5226444.1"/>
    </source>
</evidence>
<dbReference type="VEuPathDB" id="TriTrypDB:TcBrA4_0013880"/>
<dbReference type="VEuPathDB" id="TriTrypDB:TcCLB.504147.330"/>
<dbReference type="VEuPathDB" id="TriTrypDB:BCY84_11204"/>
<reference evidence="2 3" key="1">
    <citation type="journal article" date="2018" name="Microb. Genom.">
        <title>Expanding an expanded genome: long-read sequencing of Trypanosoma cruzi.</title>
        <authorList>
            <person name="Berna L."/>
            <person name="Rodriguez M."/>
            <person name="Chiribao M.L."/>
            <person name="Parodi-Talice A."/>
            <person name="Pita S."/>
            <person name="Rijo G."/>
            <person name="Alvarez-Valin F."/>
            <person name="Robello C."/>
        </authorList>
    </citation>
    <scope>NUCLEOTIDE SEQUENCE [LARGE SCALE GENOMIC DNA]</scope>
    <source>
        <strain evidence="2 3">TCC</strain>
    </source>
</reference>
<reference evidence="1" key="3">
    <citation type="submission" date="2020-04" db="EMBL/GenBank/DDBJ databases">
        <authorList>
            <person name="Diaz Viraque F."/>
        </authorList>
    </citation>
    <scope>NUCLEOTIDE SEQUENCE</scope>
    <source>
        <strain evidence="1">Berenice</strain>
    </source>
</reference>
<dbReference type="Proteomes" id="UP000583944">
    <property type="component" value="Unassembled WGS sequence"/>
</dbReference>
<dbReference type="VEuPathDB" id="TriTrypDB:TcG_00469"/>
<proteinExistence type="predicted"/>
<dbReference type="VEuPathDB" id="TriTrypDB:TCSYLVIO_004742"/>
<organism evidence="2 3">
    <name type="scientific">Trypanosoma cruzi</name>
    <dbReference type="NCBI Taxonomy" id="5693"/>
    <lineage>
        <taxon>Eukaryota</taxon>
        <taxon>Discoba</taxon>
        <taxon>Euglenozoa</taxon>
        <taxon>Kinetoplastea</taxon>
        <taxon>Metakinetoplastina</taxon>
        <taxon>Trypanosomatida</taxon>
        <taxon>Trypanosomatidae</taxon>
        <taxon>Trypanosoma</taxon>
        <taxon>Schizotrypanum</taxon>
    </lineage>
</organism>